<proteinExistence type="predicted"/>
<sequence length="114" mass="12838">MLPTSKPVRHTPPGKPSMQLISPLSHTRNGLYDPRTDPIHPLPAKSPRRWRTFRGPHTDSASHMPKISTPKYHHYANCQYVYNGDALGSHRVIPLRRISAGSVTTELYAPVLDH</sequence>
<evidence type="ECO:0000256" key="1">
    <source>
        <dbReference type="SAM" id="MobiDB-lite"/>
    </source>
</evidence>
<keyword evidence="3" id="KW-1185">Reference proteome</keyword>
<evidence type="ECO:0000313" key="2">
    <source>
        <dbReference type="EMBL" id="KAF2002893.1"/>
    </source>
</evidence>
<dbReference type="EMBL" id="ML977575">
    <property type="protein sequence ID" value="KAF2002893.1"/>
    <property type="molecule type" value="Genomic_DNA"/>
</dbReference>
<reference evidence="2" key="1">
    <citation type="journal article" date="2020" name="Stud. Mycol.">
        <title>101 Dothideomycetes genomes: a test case for predicting lifestyles and emergence of pathogens.</title>
        <authorList>
            <person name="Haridas S."/>
            <person name="Albert R."/>
            <person name="Binder M."/>
            <person name="Bloem J."/>
            <person name="Labutti K."/>
            <person name="Salamov A."/>
            <person name="Andreopoulos B."/>
            <person name="Baker S."/>
            <person name="Barry K."/>
            <person name="Bills G."/>
            <person name="Bluhm B."/>
            <person name="Cannon C."/>
            <person name="Castanera R."/>
            <person name="Culley D."/>
            <person name="Daum C."/>
            <person name="Ezra D."/>
            <person name="Gonzalez J."/>
            <person name="Henrissat B."/>
            <person name="Kuo A."/>
            <person name="Liang C."/>
            <person name="Lipzen A."/>
            <person name="Lutzoni F."/>
            <person name="Magnuson J."/>
            <person name="Mondo S."/>
            <person name="Nolan M."/>
            <person name="Ohm R."/>
            <person name="Pangilinan J."/>
            <person name="Park H.-J."/>
            <person name="Ramirez L."/>
            <person name="Alfaro M."/>
            <person name="Sun H."/>
            <person name="Tritt A."/>
            <person name="Yoshinaga Y."/>
            <person name="Zwiers L.-H."/>
            <person name="Turgeon B."/>
            <person name="Goodwin S."/>
            <person name="Spatafora J."/>
            <person name="Crous P."/>
            <person name="Grigoriev I."/>
        </authorList>
    </citation>
    <scope>NUCLEOTIDE SEQUENCE</scope>
    <source>
        <strain evidence="2">CBS 123094</strain>
    </source>
</reference>
<feature type="region of interest" description="Disordered" evidence="1">
    <location>
        <begin position="1"/>
        <end position="66"/>
    </location>
</feature>
<name>A0A6A5WM16_9PLEO</name>
<evidence type="ECO:0000313" key="3">
    <source>
        <dbReference type="Proteomes" id="UP000799779"/>
    </source>
</evidence>
<organism evidence="2 3">
    <name type="scientific">Amniculicola lignicola CBS 123094</name>
    <dbReference type="NCBI Taxonomy" id="1392246"/>
    <lineage>
        <taxon>Eukaryota</taxon>
        <taxon>Fungi</taxon>
        <taxon>Dikarya</taxon>
        <taxon>Ascomycota</taxon>
        <taxon>Pezizomycotina</taxon>
        <taxon>Dothideomycetes</taxon>
        <taxon>Pleosporomycetidae</taxon>
        <taxon>Pleosporales</taxon>
        <taxon>Amniculicolaceae</taxon>
        <taxon>Amniculicola</taxon>
    </lineage>
</organism>
<feature type="compositionally biased region" description="Polar residues" evidence="1">
    <location>
        <begin position="19"/>
        <end position="28"/>
    </location>
</feature>
<dbReference type="AlphaFoldDB" id="A0A6A5WM16"/>
<protein>
    <submittedName>
        <fullName evidence="2">Uncharacterized protein</fullName>
    </submittedName>
</protein>
<accession>A0A6A5WM16</accession>
<gene>
    <name evidence="2" type="ORF">P154DRAFT_125705</name>
</gene>
<dbReference type="Proteomes" id="UP000799779">
    <property type="component" value="Unassembled WGS sequence"/>
</dbReference>